<feature type="transmembrane region" description="Helical" evidence="1">
    <location>
        <begin position="12"/>
        <end position="32"/>
    </location>
</feature>
<reference evidence="2" key="1">
    <citation type="journal article" date="2014" name="Front. Microbiol.">
        <title>High frequency of phylogenetically diverse reductive dehalogenase-homologous genes in deep subseafloor sedimentary metagenomes.</title>
        <authorList>
            <person name="Kawai M."/>
            <person name="Futagami T."/>
            <person name="Toyoda A."/>
            <person name="Takaki Y."/>
            <person name="Nishi S."/>
            <person name="Hori S."/>
            <person name="Arai W."/>
            <person name="Tsubouchi T."/>
            <person name="Morono Y."/>
            <person name="Uchiyama I."/>
            <person name="Ito T."/>
            <person name="Fujiyama A."/>
            <person name="Inagaki F."/>
            <person name="Takami H."/>
        </authorList>
    </citation>
    <scope>NUCLEOTIDE SEQUENCE</scope>
    <source>
        <strain evidence="2">Expedition CK06-06</strain>
    </source>
</reference>
<name>X1C7X1_9ZZZZ</name>
<evidence type="ECO:0000313" key="2">
    <source>
        <dbReference type="EMBL" id="GAH03462.1"/>
    </source>
</evidence>
<comment type="caution">
    <text evidence="2">The sequence shown here is derived from an EMBL/GenBank/DDBJ whole genome shotgun (WGS) entry which is preliminary data.</text>
</comment>
<keyword evidence="1" id="KW-0812">Transmembrane</keyword>
<protein>
    <submittedName>
        <fullName evidence="2">Uncharacterized protein</fullName>
    </submittedName>
</protein>
<organism evidence="2">
    <name type="scientific">marine sediment metagenome</name>
    <dbReference type="NCBI Taxonomy" id="412755"/>
    <lineage>
        <taxon>unclassified sequences</taxon>
        <taxon>metagenomes</taxon>
        <taxon>ecological metagenomes</taxon>
    </lineage>
</organism>
<proteinExistence type="predicted"/>
<sequence>MRNYNLNRKRFAIMGAILITLVGGMTIGAIFISQPINQTVDLIGIDGQLEWVIIDSLPAEILYGVPITLVAELHIVNLDYATNPVNVNLTISTETTDVLASDFVDGQYYQQLSYGTGGGVSWLSTGNRDFIQNGGTISDILPIPSWDASEDFYLFEFGFTFSETATSAPYTFNVVATN</sequence>
<dbReference type="AlphaFoldDB" id="X1C7X1"/>
<keyword evidence="1" id="KW-1133">Transmembrane helix</keyword>
<gene>
    <name evidence="2" type="ORF">S01H4_46016</name>
</gene>
<accession>X1C7X1</accession>
<dbReference type="EMBL" id="BART01025665">
    <property type="protein sequence ID" value="GAH03462.1"/>
    <property type="molecule type" value="Genomic_DNA"/>
</dbReference>
<keyword evidence="1" id="KW-0472">Membrane</keyword>
<evidence type="ECO:0000256" key="1">
    <source>
        <dbReference type="SAM" id="Phobius"/>
    </source>
</evidence>